<keyword evidence="4" id="KW-1185">Reference proteome</keyword>
<proteinExistence type="predicted"/>
<feature type="domain" description="Outer membrane protein beta-barrel" evidence="2">
    <location>
        <begin position="32"/>
        <end position="205"/>
    </location>
</feature>
<feature type="chain" id="PRO_5019717284" description="Outer membrane protein beta-barrel domain-containing protein" evidence="1">
    <location>
        <begin position="20"/>
        <end position="235"/>
    </location>
</feature>
<dbReference type="Proteomes" id="UP000276282">
    <property type="component" value="Unassembled WGS sequence"/>
</dbReference>
<evidence type="ECO:0000256" key="1">
    <source>
        <dbReference type="SAM" id="SignalP"/>
    </source>
</evidence>
<evidence type="ECO:0000259" key="2">
    <source>
        <dbReference type="Pfam" id="PF13568"/>
    </source>
</evidence>
<protein>
    <recommendedName>
        <fullName evidence="2">Outer membrane protein beta-barrel domain-containing protein</fullName>
    </recommendedName>
</protein>
<name>A0A495P243_9FLAO</name>
<dbReference type="AlphaFoldDB" id="A0A495P243"/>
<evidence type="ECO:0000313" key="4">
    <source>
        <dbReference type="Proteomes" id="UP000276282"/>
    </source>
</evidence>
<organism evidence="3 4">
    <name type="scientific">Gillisia mitskevichiae</name>
    <dbReference type="NCBI Taxonomy" id="270921"/>
    <lineage>
        <taxon>Bacteria</taxon>
        <taxon>Pseudomonadati</taxon>
        <taxon>Bacteroidota</taxon>
        <taxon>Flavobacteriia</taxon>
        <taxon>Flavobacteriales</taxon>
        <taxon>Flavobacteriaceae</taxon>
        <taxon>Gillisia</taxon>
    </lineage>
</organism>
<evidence type="ECO:0000313" key="3">
    <source>
        <dbReference type="EMBL" id="RKS43458.1"/>
    </source>
</evidence>
<sequence length="235" mass="26886">MKKIVAIIGLCLFCSHANAQIFSGESIINQENIDNKRWSWGYYLGFNTYDFDFDYKKYNPSPLLGKDFNVEKTIGFNVGLVGSLKLNNNFDLRLEPGVSFNTRNFQALKADQNTFREINSTYVHIPLLVKFSADRLNNFRPFVVAGVSTSLNLSSNEKNPDDNSVGQFRMKTNTYYYEVGVGLDLYLPYFKFSPSLRGVFAINDELVRDADPNSLYTGNVEQMRTRGVFLNFTFQ</sequence>
<dbReference type="Gene3D" id="2.40.160.20">
    <property type="match status" value="1"/>
</dbReference>
<dbReference type="RefSeq" id="WP_121346797.1">
    <property type="nucleotide sequence ID" value="NZ_RBLG01000005.1"/>
</dbReference>
<keyword evidence="1" id="KW-0732">Signal</keyword>
<gene>
    <name evidence="3" type="ORF">BC962_3015</name>
</gene>
<dbReference type="EMBL" id="RBLG01000005">
    <property type="protein sequence ID" value="RKS43458.1"/>
    <property type="molecule type" value="Genomic_DNA"/>
</dbReference>
<dbReference type="InterPro" id="IPR025665">
    <property type="entry name" value="Beta-barrel_OMP_2"/>
</dbReference>
<dbReference type="OrthoDB" id="1467485at2"/>
<accession>A0A495P243</accession>
<dbReference type="Pfam" id="PF13568">
    <property type="entry name" value="OMP_b-brl_2"/>
    <property type="match status" value="1"/>
</dbReference>
<comment type="caution">
    <text evidence="3">The sequence shown here is derived from an EMBL/GenBank/DDBJ whole genome shotgun (WGS) entry which is preliminary data.</text>
</comment>
<feature type="signal peptide" evidence="1">
    <location>
        <begin position="1"/>
        <end position="19"/>
    </location>
</feature>
<reference evidence="3 4" key="1">
    <citation type="submission" date="2018-10" db="EMBL/GenBank/DDBJ databases">
        <title>Genomic Encyclopedia of Archaeal and Bacterial Type Strains, Phase II (KMG-II): from individual species to whole genera.</title>
        <authorList>
            <person name="Goeker M."/>
        </authorList>
    </citation>
    <scope>NUCLEOTIDE SEQUENCE [LARGE SCALE GENOMIC DNA]</scope>
    <source>
        <strain evidence="3 4">DSM 19839</strain>
    </source>
</reference>